<evidence type="ECO:0000313" key="2">
    <source>
        <dbReference type="Proteomes" id="UP001221413"/>
    </source>
</evidence>
<gene>
    <name evidence="1" type="ORF">Dda_6914</name>
</gene>
<name>A0AAD6ITB0_DREDA</name>
<dbReference type="AlphaFoldDB" id="A0AAD6ITB0"/>
<proteinExistence type="predicted"/>
<accession>A0AAD6ITB0</accession>
<reference evidence="1" key="1">
    <citation type="submission" date="2023-01" db="EMBL/GenBank/DDBJ databases">
        <title>The chitinases involved in constricting ring structure development in the nematode-trapping fungus Drechslerella dactyloides.</title>
        <authorList>
            <person name="Wang R."/>
            <person name="Zhang L."/>
            <person name="Tang P."/>
            <person name="Li S."/>
            <person name="Liang L."/>
        </authorList>
    </citation>
    <scope>NUCLEOTIDE SEQUENCE</scope>
    <source>
        <strain evidence="1">YMF1.00031</strain>
    </source>
</reference>
<dbReference type="Proteomes" id="UP001221413">
    <property type="component" value="Unassembled WGS sequence"/>
</dbReference>
<dbReference type="EMBL" id="JAQGDS010000009">
    <property type="protein sequence ID" value="KAJ6258002.1"/>
    <property type="molecule type" value="Genomic_DNA"/>
</dbReference>
<organism evidence="1 2">
    <name type="scientific">Drechslerella dactyloides</name>
    <name type="common">Nematode-trapping fungus</name>
    <name type="synonym">Arthrobotrys dactyloides</name>
    <dbReference type="NCBI Taxonomy" id="74499"/>
    <lineage>
        <taxon>Eukaryota</taxon>
        <taxon>Fungi</taxon>
        <taxon>Dikarya</taxon>
        <taxon>Ascomycota</taxon>
        <taxon>Pezizomycotina</taxon>
        <taxon>Orbiliomycetes</taxon>
        <taxon>Orbiliales</taxon>
        <taxon>Orbiliaceae</taxon>
        <taxon>Drechslerella</taxon>
    </lineage>
</organism>
<evidence type="ECO:0000313" key="1">
    <source>
        <dbReference type="EMBL" id="KAJ6258002.1"/>
    </source>
</evidence>
<sequence>MQHAFQPQDQPMDFLHWSAILSLVRMGQTALQLRQDPRNITVVLDQLMPRREVLRARQNMPEYQGNYVFEEWLRGLDQLINDLQENLEMEPLLDDYDTAPTINTIALGTGGREFIQIDMDEVNRLICLGVSRKDIAGRAGVSYSTLLKRLEACGPPILSDVDLDRAVQDEISAYPRGGYRYIQGAL</sequence>
<protein>
    <submittedName>
        <fullName evidence="1">Uncharacterized protein</fullName>
    </submittedName>
</protein>
<keyword evidence="2" id="KW-1185">Reference proteome</keyword>
<comment type="caution">
    <text evidence="1">The sequence shown here is derived from an EMBL/GenBank/DDBJ whole genome shotgun (WGS) entry which is preliminary data.</text>
</comment>